<protein>
    <submittedName>
        <fullName evidence="1">Uncharacterized protein</fullName>
    </submittedName>
</protein>
<name>A0A0R1XE65_9LACO</name>
<dbReference type="AlphaFoldDB" id="A0A0R1XE65"/>
<comment type="caution">
    <text evidence="1">The sequence shown here is derived from an EMBL/GenBank/DDBJ whole genome shotgun (WGS) entry which is preliminary data.</text>
</comment>
<evidence type="ECO:0000313" key="2">
    <source>
        <dbReference type="Proteomes" id="UP000050949"/>
    </source>
</evidence>
<proteinExistence type="predicted"/>
<organism evidence="1 2">
    <name type="scientific">Schleiferilactobacillus harbinensis DSM 16991</name>
    <dbReference type="NCBI Taxonomy" id="1122147"/>
    <lineage>
        <taxon>Bacteria</taxon>
        <taxon>Bacillati</taxon>
        <taxon>Bacillota</taxon>
        <taxon>Bacilli</taxon>
        <taxon>Lactobacillales</taxon>
        <taxon>Lactobacillaceae</taxon>
        <taxon>Schleiferilactobacillus</taxon>
    </lineage>
</organism>
<reference evidence="1 2" key="1">
    <citation type="journal article" date="2015" name="Genome Announc.">
        <title>Expanding the biotechnology potential of lactobacilli through comparative genomics of 213 strains and associated genera.</title>
        <authorList>
            <person name="Sun Z."/>
            <person name="Harris H.M."/>
            <person name="McCann A."/>
            <person name="Guo C."/>
            <person name="Argimon S."/>
            <person name="Zhang W."/>
            <person name="Yang X."/>
            <person name="Jeffery I.B."/>
            <person name="Cooney J.C."/>
            <person name="Kagawa T.F."/>
            <person name="Liu W."/>
            <person name="Song Y."/>
            <person name="Salvetti E."/>
            <person name="Wrobel A."/>
            <person name="Rasinkangas P."/>
            <person name="Parkhill J."/>
            <person name="Rea M.C."/>
            <person name="O'Sullivan O."/>
            <person name="Ritari J."/>
            <person name="Douillard F.P."/>
            <person name="Paul Ross R."/>
            <person name="Yang R."/>
            <person name="Briner A.E."/>
            <person name="Felis G.E."/>
            <person name="de Vos W.M."/>
            <person name="Barrangou R."/>
            <person name="Klaenhammer T.R."/>
            <person name="Caufield P.W."/>
            <person name="Cui Y."/>
            <person name="Zhang H."/>
            <person name="O'Toole P.W."/>
        </authorList>
    </citation>
    <scope>NUCLEOTIDE SEQUENCE [LARGE SCALE GENOMIC DNA]</scope>
    <source>
        <strain evidence="1 2">DSM 16991</strain>
    </source>
</reference>
<accession>A0A0R1XE65</accession>
<gene>
    <name evidence="1" type="ORF">FC91_GL001797</name>
</gene>
<dbReference type="EMBL" id="AZFW01000032">
    <property type="protein sequence ID" value="KRM28334.1"/>
    <property type="molecule type" value="Genomic_DNA"/>
</dbReference>
<sequence length="60" mass="6793">MTRRTIGAQNEIRLSNMKNTATKLNTAISCMVSGLIDMHSHLFLLRLLYATILQKYVAIL</sequence>
<evidence type="ECO:0000313" key="1">
    <source>
        <dbReference type="EMBL" id="KRM28334.1"/>
    </source>
</evidence>
<dbReference type="Proteomes" id="UP000050949">
    <property type="component" value="Unassembled WGS sequence"/>
</dbReference>